<evidence type="ECO:0000256" key="1">
    <source>
        <dbReference type="SAM" id="Coils"/>
    </source>
</evidence>
<accession>A0A060BH73</accession>
<dbReference type="Proteomes" id="UP000026988">
    <property type="component" value="Genome"/>
</dbReference>
<dbReference type="EMBL" id="KJ183193">
    <property type="protein sequence ID" value="AIA83260.1"/>
    <property type="molecule type" value="Genomic_DNA"/>
</dbReference>
<name>A0A060BH73_9CAUD</name>
<organism evidence="2 3">
    <name type="scientific">Lauvirus lau218</name>
    <dbReference type="NCBI Taxonomy" id="1465639"/>
    <lineage>
        <taxon>Viruses</taxon>
        <taxon>Duplodnaviria</taxon>
        <taxon>Heunggongvirae</taxon>
        <taxon>Uroviricota</taxon>
        <taxon>Caudoviricetes</taxon>
        <taxon>Autographivirales</taxon>
        <taxon>Lauvirus</taxon>
    </lineage>
</organism>
<proteinExistence type="predicted"/>
<evidence type="ECO:0000313" key="3">
    <source>
        <dbReference type="Proteomes" id="UP000026988"/>
    </source>
</evidence>
<protein>
    <submittedName>
        <fullName evidence="2">Putative phage protein</fullName>
    </submittedName>
</protein>
<reference evidence="2 3" key="1">
    <citation type="submission" date="2014-01" db="EMBL/GenBank/DDBJ databases">
        <title>Sulfur oxidation genes in diverse deep-sea viruses.</title>
        <authorList>
            <person name="Anantharaman K."/>
            <person name="Duhaime M.B."/>
            <person name="Breier J.A."/>
            <person name="Toner B.M."/>
            <person name="Dick G.J."/>
        </authorList>
    </citation>
    <scope>NUCLEOTIDE SEQUENCE [LARGE SCALE GENOMIC DNA]</scope>
    <source>
        <strain evidence="2">TahiMoana</strain>
    </source>
</reference>
<keyword evidence="1" id="KW-0175">Coiled coil</keyword>
<evidence type="ECO:0000313" key="2">
    <source>
        <dbReference type="EMBL" id="AIA83260.1"/>
    </source>
</evidence>
<sequence length="1174" mass="128496">MINFSELNTKEFGRYDRKIVPDNVTLSNEIREELRVEKLREKTKNISLWTSAGATQGSLFSDGAKDTSSKDYDSAFVQDFLDGKYNEELSSNFSNEEITQLIRDQKLNNLGSMNEAIDNKKTFSGYQQKLDASAWYESAVPTLLSYASSPWGVVEVGATIISGGMGVGARVAIQGGSGALAGFATEAGVQSDYGIVNQEAKNSAAIWGGVLGGAFGFIPGSKNSFLKESVGADGKKSIEFTEKPAGQMPEFSIDGLDAIAHKKSGNAKVDDILLQANTEKDNLLALKTVGADTEAIAKQEKVVVDLVDSAKKEWYKTGNAKSELDIEQGSGLQISILGVLNKSKSSLLRKLAAKMGTTGGHKGMAENQTADILVKQIQAMHEVTLIDLQKIGKDLGYKDEKEFGGVLEDAWRAKQNGHSYNPRLESAIKRYDAWDVSNKEYLKKAGVKIVDNHVYRQYNVAAIHSNPIEARQAIYEAIKAGEVGEKIAIRNKKIADLEELLKADGITIKAGEDTLKAGKSAIKNEKAIAKLEAQNAKLEAKIKAGSENADNLKGSGAGKKNSDNLARWKRELTKKQNELRTLIGKSNKIDHKSFAELENLVKANKSNINKLKKERLNTDDVILKTAGVKAGKDADGIVEKIKKNPHDWDGDSWKERKLEMDESLAGDFMKRDALENIQYQKIRYSGKISTKIITGIGSEVELGVFLKNMKEELKLEGILNNAEIDKALKLYSDAQRTVHGSISRPLNPDGTMALSGKIILNQNFSTLGGGMAGNVAMGETGIAAMRVGLVPVIKAVFKSPKQFFKLLKNHKFDDVEYRHMQELTNSMDTFNLSHLHKFAEGVEDAQGATNQNKALQSMALFSERIATGVAKWTMLSPATALVRTTIGIGTMRGIFSASIKKMGSQAMKRMGLSVDDIKAIQSYESQVYKRNKDGVVTEVDLNAMPHELKVKVENAVMTESQANVLMGNGLHMPSWATPKSGEDFFMTRKIAKQFLNWPLEGLERIGVRTLSNLGEEKVAVFTNIMTTLTTVALVKMAYEEAEIQLGHKKEADRKYTHDLDGLLEISKTAAQYFAITAPPLMVLDKLNNVIAGENFSNSYRVQVSSSFGPTGGRATDLYRGLVGALDGEINTPLQKSLLSLTGLPFVTLPLVKGYVKEGMDEIHKKSMGINDYSY</sequence>
<feature type="coiled-coil region" evidence="1">
    <location>
        <begin position="519"/>
        <end position="614"/>
    </location>
</feature>